<feature type="domain" description="Pyrin" evidence="1">
    <location>
        <begin position="16"/>
        <end position="74"/>
    </location>
</feature>
<dbReference type="InterPro" id="IPR004020">
    <property type="entry name" value="DAPIN"/>
</dbReference>
<dbReference type="Gene3D" id="1.10.533.10">
    <property type="entry name" value="Death Domain, Fas"/>
    <property type="match status" value="1"/>
</dbReference>
<dbReference type="Proteomes" id="UP000314980">
    <property type="component" value="Unassembled WGS sequence"/>
</dbReference>
<dbReference type="InterPro" id="IPR011029">
    <property type="entry name" value="DEATH-like_dom_sf"/>
</dbReference>
<sequence length="122" mass="14277">MSYKCQFISFKKSSALVKSIYLQILLETLNDLSHKELEKFRRLLQFTYFQKNLPQIPWSQLNMADGGQIVDLMVKRCGHQSVEVTMEVFMDMNRTDLPCSLFHPLKKLNSFCFFTKRAPTSS</sequence>
<proteinExistence type="predicted"/>
<dbReference type="GeneTree" id="ENSGT00940000178180"/>
<keyword evidence="3" id="KW-1185">Reference proteome</keyword>
<evidence type="ECO:0000313" key="3">
    <source>
        <dbReference type="Proteomes" id="UP000314980"/>
    </source>
</evidence>
<evidence type="ECO:0000313" key="2">
    <source>
        <dbReference type="Ensembl" id="ENSLCAP00010003833.1"/>
    </source>
</evidence>
<dbReference type="SMART" id="SM01289">
    <property type="entry name" value="PYRIN"/>
    <property type="match status" value="1"/>
</dbReference>
<reference evidence="2" key="2">
    <citation type="submission" date="2025-08" db="UniProtKB">
        <authorList>
            <consortium name="Ensembl"/>
        </authorList>
    </citation>
    <scope>IDENTIFICATION</scope>
</reference>
<dbReference type="AlphaFoldDB" id="A0A4W6BWM4"/>
<organism evidence="2 3">
    <name type="scientific">Lates calcarifer</name>
    <name type="common">Barramundi</name>
    <name type="synonym">Holocentrus calcarifer</name>
    <dbReference type="NCBI Taxonomy" id="8187"/>
    <lineage>
        <taxon>Eukaryota</taxon>
        <taxon>Metazoa</taxon>
        <taxon>Chordata</taxon>
        <taxon>Craniata</taxon>
        <taxon>Vertebrata</taxon>
        <taxon>Euteleostomi</taxon>
        <taxon>Actinopterygii</taxon>
        <taxon>Neopterygii</taxon>
        <taxon>Teleostei</taxon>
        <taxon>Neoteleostei</taxon>
        <taxon>Acanthomorphata</taxon>
        <taxon>Carangaria</taxon>
        <taxon>Carangaria incertae sedis</taxon>
        <taxon>Centropomidae</taxon>
        <taxon>Lates</taxon>
    </lineage>
</organism>
<dbReference type="Ensembl" id="ENSLCAT00010003935.1">
    <property type="protein sequence ID" value="ENSLCAP00010003833.1"/>
    <property type="gene ID" value="ENSLCAG00010001970.1"/>
</dbReference>
<dbReference type="PROSITE" id="PS50824">
    <property type="entry name" value="DAPIN"/>
    <property type="match status" value="1"/>
</dbReference>
<dbReference type="Pfam" id="PF02758">
    <property type="entry name" value="PYRIN"/>
    <property type="match status" value="1"/>
</dbReference>
<dbReference type="InParanoid" id="A0A4W6BWM4"/>
<reference evidence="2" key="3">
    <citation type="submission" date="2025-09" db="UniProtKB">
        <authorList>
            <consortium name="Ensembl"/>
        </authorList>
    </citation>
    <scope>IDENTIFICATION</scope>
</reference>
<dbReference type="SUPFAM" id="SSF47986">
    <property type="entry name" value="DEATH domain"/>
    <property type="match status" value="1"/>
</dbReference>
<protein>
    <recommendedName>
        <fullName evidence="1">Pyrin domain-containing protein</fullName>
    </recommendedName>
</protein>
<evidence type="ECO:0000259" key="1">
    <source>
        <dbReference type="PROSITE" id="PS50824"/>
    </source>
</evidence>
<reference evidence="3" key="1">
    <citation type="submission" date="2015-09" db="EMBL/GenBank/DDBJ databases">
        <authorList>
            <person name="Sai Rama Sridatta P."/>
        </authorList>
    </citation>
    <scope>NUCLEOTIDE SEQUENCE [LARGE SCALE GENOMIC DNA]</scope>
</reference>
<name>A0A4W6BWM4_LATCA</name>
<accession>A0A4W6BWM4</accession>